<gene>
    <name evidence="3" type="ORF">g.2816</name>
    <name evidence="2" type="ORF">g.2817</name>
</gene>
<dbReference type="EMBL" id="GDQN01005167">
    <property type="protein sequence ID" value="JAT85887.1"/>
    <property type="molecule type" value="Transcribed_RNA"/>
</dbReference>
<evidence type="ECO:0000313" key="2">
    <source>
        <dbReference type="EMBL" id="JAT85747.1"/>
    </source>
</evidence>
<reference evidence="2" key="1">
    <citation type="submission" date="2015-09" db="EMBL/GenBank/DDBJ databases">
        <title>De novo assembly of Pectinophora gossypiella (Pink Bollworm) gut transcriptome.</title>
        <authorList>
            <person name="Tassone E.E."/>
        </authorList>
    </citation>
    <scope>NUCLEOTIDE SEQUENCE</scope>
</reference>
<dbReference type="OrthoDB" id="29523at2759"/>
<sequence>MVIQDDNETPLEVSTMKSSRLEATKYVIVKNHIRELPINDHKDAMHSSTEEDALKTEKKAKKSAKKAKTIQKGIEVNSDEKDTIISESDLEELRTVYKQCKSVLNRIETKYGHLLNLDGGASSSRKHNLKQEHYEEECHCTANKKIIFGEDGEQLLKEPIFDIHICPKKLKQRHSDHQPPAHNQNLAIEYEEQNTTLPDDMKALSNILQDSDISISYRNKVIHKLKSLKFDHFNEIRFNRPALVEQLKSNPQTTEIFEFKGANLSSLPGYPDWK</sequence>
<organism evidence="2">
    <name type="scientific">Pectinophora gossypiella</name>
    <name type="common">Cotton pink bollworm</name>
    <name type="synonym">Depressaria gossypiella</name>
    <dbReference type="NCBI Taxonomy" id="13191"/>
    <lineage>
        <taxon>Eukaryota</taxon>
        <taxon>Metazoa</taxon>
        <taxon>Ecdysozoa</taxon>
        <taxon>Arthropoda</taxon>
        <taxon>Hexapoda</taxon>
        <taxon>Insecta</taxon>
        <taxon>Pterygota</taxon>
        <taxon>Neoptera</taxon>
        <taxon>Endopterygota</taxon>
        <taxon>Lepidoptera</taxon>
        <taxon>Glossata</taxon>
        <taxon>Ditrysia</taxon>
        <taxon>Gelechioidea</taxon>
        <taxon>Gelechiidae</taxon>
        <taxon>Apatetrinae</taxon>
        <taxon>Pectinophora</taxon>
    </lineage>
</organism>
<proteinExistence type="predicted"/>
<dbReference type="AlphaFoldDB" id="A0A1E1WFP4"/>
<feature type="region of interest" description="Disordered" evidence="1">
    <location>
        <begin position="42"/>
        <end position="64"/>
    </location>
</feature>
<name>A0A1E1WFP4_PECGO</name>
<evidence type="ECO:0000256" key="1">
    <source>
        <dbReference type="SAM" id="MobiDB-lite"/>
    </source>
</evidence>
<evidence type="ECO:0000313" key="3">
    <source>
        <dbReference type="EMBL" id="JAT85887.1"/>
    </source>
</evidence>
<accession>A0A1E1WFP4</accession>
<feature type="compositionally biased region" description="Basic and acidic residues" evidence="1">
    <location>
        <begin position="42"/>
        <end position="57"/>
    </location>
</feature>
<dbReference type="EMBL" id="GDQN01005307">
    <property type="protein sequence ID" value="JAT85747.1"/>
    <property type="molecule type" value="Transcribed_RNA"/>
</dbReference>
<protein>
    <submittedName>
        <fullName evidence="2">Uncharacterized protein</fullName>
    </submittedName>
</protein>